<evidence type="ECO:0000313" key="3">
    <source>
        <dbReference type="Proteomes" id="UP001431209"/>
    </source>
</evidence>
<protein>
    <recommendedName>
        <fullName evidence="4">Ankyrin repeat-containing protein</fullName>
    </recommendedName>
</protein>
<keyword evidence="1" id="KW-0472">Membrane</keyword>
<feature type="transmembrane region" description="Helical" evidence="1">
    <location>
        <begin position="179"/>
        <end position="200"/>
    </location>
</feature>
<accession>A0AAW2YJ29</accession>
<dbReference type="Proteomes" id="UP001431209">
    <property type="component" value="Unassembled WGS sequence"/>
</dbReference>
<keyword evidence="1" id="KW-0812">Transmembrane</keyword>
<feature type="transmembrane region" description="Helical" evidence="1">
    <location>
        <begin position="147"/>
        <end position="167"/>
    </location>
</feature>
<organism evidence="2 3">
    <name type="scientific">Acrasis kona</name>
    <dbReference type="NCBI Taxonomy" id="1008807"/>
    <lineage>
        <taxon>Eukaryota</taxon>
        <taxon>Discoba</taxon>
        <taxon>Heterolobosea</taxon>
        <taxon>Tetramitia</taxon>
        <taxon>Eutetramitia</taxon>
        <taxon>Acrasidae</taxon>
        <taxon>Acrasis</taxon>
    </lineage>
</organism>
<reference evidence="2 3" key="1">
    <citation type="submission" date="2024-03" db="EMBL/GenBank/DDBJ databases">
        <title>The Acrasis kona genome and developmental transcriptomes reveal deep origins of eukaryotic multicellular pathways.</title>
        <authorList>
            <person name="Sheikh S."/>
            <person name="Fu C.-J."/>
            <person name="Brown M.W."/>
            <person name="Baldauf S.L."/>
        </authorList>
    </citation>
    <scope>NUCLEOTIDE SEQUENCE [LARGE SCALE GENOMIC DNA]</scope>
    <source>
        <strain evidence="2 3">ATCC MYA-3509</strain>
    </source>
</reference>
<evidence type="ECO:0000256" key="1">
    <source>
        <dbReference type="SAM" id="Phobius"/>
    </source>
</evidence>
<name>A0AAW2YJ29_9EUKA</name>
<feature type="transmembrane region" description="Helical" evidence="1">
    <location>
        <begin position="118"/>
        <end position="135"/>
    </location>
</feature>
<keyword evidence="3" id="KW-1185">Reference proteome</keyword>
<evidence type="ECO:0008006" key="4">
    <source>
        <dbReference type="Google" id="ProtNLM"/>
    </source>
</evidence>
<dbReference type="EMBL" id="JAOPGA020000125">
    <property type="protein sequence ID" value="KAL0476980.1"/>
    <property type="molecule type" value="Genomic_DNA"/>
</dbReference>
<feature type="transmembrane region" description="Helical" evidence="1">
    <location>
        <begin position="93"/>
        <end position="112"/>
    </location>
</feature>
<dbReference type="AlphaFoldDB" id="A0AAW2YJ29"/>
<gene>
    <name evidence="2" type="ORF">AKO1_006429</name>
</gene>
<sequence length="226" mass="24664">MHPKRHIPLVNSPTNQHAFRFSSPGTPERTLSTIAKPIPTKSKLVESCTQTIETVQKETFSPQAVRETLSILVGEVPKAPKEFSIVANLKKTFNVFTIVQIMFTGAAAIYLSTHNIDTYGQIAISTCTVFLLCLNTTSQILRSYATMMLLAAANAIALIAVGCAVMIKGDATDIGSLPTGLVLMLLSLCYSVIYSIRYYLEQTEEVHEKTVSSPYVVIVSDDVTQS</sequence>
<proteinExistence type="predicted"/>
<comment type="caution">
    <text evidence="2">The sequence shown here is derived from an EMBL/GenBank/DDBJ whole genome shotgun (WGS) entry which is preliminary data.</text>
</comment>
<keyword evidence="1" id="KW-1133">Transmembrane helix</keyword>
<evidence type="ECO:0000313" key="2">
    <source>
        <dbReference type="EMBL" id="KAL0476980.1"/>
    </source>
</evidence>